<dbReference type="Pfam" id="PF08240">
    <property type="entry name" value="ADH_N"/>
    <property type="match status" value="1"/>
</dbReference>
<sequence length="130" mass="14478">MRFSQRHLWTIQGKLRTWEIHKFCRAEEISKELRLTTTRRPPYIASSEQVIVQTEAASVNPIDALQMTGYGSTVFQWARAFKNGFSPRTLSQSQFPLIPGRDFSGCISVAGPDAGNAGFTEGKSVLGAVW</sequence>
<organism evidence="2 3">
    <name type="scientific">Dibothriocephalus latus</name>
    <name type="common">Fish tapeworm</name>
    <name type="synonym">Diphyllobothrium latum</name>
    <dbReference type="NCBI Taxonomy" id="60516"/>
    <lineage>
        <taxon>Eukaryota</taxon>
        <taxon>Metazoa</taxon>
        <taxon>Spiralia</taxon>
        <taxon>Lophotrochozoa</taxon>
        <taxon>Platyhelminthes</taxon>
        <taxon>Cestoda</taxon>
        <taxon>Eucestoda</taxon>
        <taxon>Diphyllobothriidea</taxon>
        <taxon>Diphyllobothriidae</taxon>
        <taxon>Dibothriocephalus</taxon>
    </lineage>
</organism>
<dbReference type="EMBL" id="UYRU01015443">
    <property type="protein sequence ID" value="VDK51173.1"/>
    <property type="molecule type" value="Genomic_DNA"/>
</dbReference>
<dbReference type="InterPro" id="IPR050700">
    <property type="entry name" value="YIM1/Zinc_Alcohol_DH_Fams"/>
</dbReference>
<evidence type="ECO:0000313" key="3">
    <source>
        <dbReference type="Proteomes" id="UP000281553"/>
    </source>
</evidence>
<dbReference type="SUPFAM" id="SSF50129">
    <property type="entry name" value="GroES-like"/>
    <property type="match status" value="1"/>
</dbReference>
<dbReference type="InterPro" id="IPR011032">
    <property type="entry name" value="GroES-like_sf"/>
</dbReference>
<dbReference type="GO" id="GO:0005739">
    <property type="term" value="C:mitochondrion"/>
    <property type="evidence" value="ECO:0007669"/>
    <property type="project" value="TreeGrafter"/>
</dbReference>
<evidence type="ECO:0000313" key="2">
    <source>
        <dbReference type="EMBL" id="VDK51173.1"/>
    </source>
</evidence>
<reference evidence="2 3" key="1">
    <citation type="submission" date="2018-11" db="EMBL/GenBank/DDBJ databases">
        <authorList>
            <consortium name="Pathogen Informatics"/>
        </authorList>
    </citation>
    <scope>NUCLEOTIDE SEQUENCE [LARGE SCALE GENOMIC DNA]</scope>
</reference>
<proteinExistence type="predicted"/>
<dbReference type="OrthoDB" id="48317at2759"/>
<keyword evidence="3" id="KW-1185">Reference proteome</keyword>
<dbReference type="PANTHER" id="PTHR11695:SF294">
    <property type="entry name" value="RETICULON-4-INTERACTING PROTEIN 1, MITOCHONDRIAL"/>
    <property type="match status" value="1"/>
</dbReference>
<gene>
    <name evidence="2" type="ORF">DILT_LOCUS1832</name>
</gene>
<dbReference type="PANTHER" id="PTHR11695">
    <property type="entry name" value="ALCOHOL DEHYDROGENASE RELATED"/>
    <property type="match status" value="1"/>
</dbReference>
<name>A0A3P6R6N8_DIBLA</name>
<feature type="domain" description="Alcohol dehydrogenase-like N-terminal" evidence="1">
    <location>
        <begin position="48"/>
        <end position="126"/>
    </location>
</feature>
<feature type="non-terminal residue" evidence="2">
    <location>
        <position position="130"/>
    </location>
</feature>
<dbReference type="Gene3D" id="3.90.180.10">
    <property type="entry name" value="Medium-chain alcohol dehydrogenases, catalytic domain"/>
    <property type="match status" value="1"/>
</dbReference>
<dbReference type="InterPro" id="IPR013154">
    <property type="entry name" value="ADH-like_N"/>
</dbReference>
<accession>A0A3P6R6N8</accession>
<dbReference type="Proteomes" id="UP000281553">
    <property type="component" value="Unassembled WGS sequence"/>
</dbReference>
<protein>
    <recommendedName>
        <fullName evidence="1">Alcohol dehydrogenase-like N-terminal domain-containing protein</fullName>
    </recommendedName>
</protein>
<dbReference type="AlphaFoldDB" id="A0A3P6R6N8"/>
<evidence type="ECO:0000259" key="1">
    <source>
        <dbReference type="Pfam" id="PF08240"/>
    </source>
</evidence>